<feature type="domain" description="Retrotransposon gag" evidence="1">
    <location>
        <begin position="30"/>
        <end position="81"/>
    </location>
</feature>
<proteinExistence type="predicted"/>
<evidence type="ECO:0000259" key="1">
    <source>
        <dbReference type="Pfam" id="PF03732"/>
    </source>
</evidence>
<accession>A0A371FRY2</accession>
<dbReference type="AlphaFoldDB" id="A0A371FRY2"/>
<protein>
    <recommendedName>
        <fullName evidence="1">Retrotransposon gag domain-containing protein</fullName>
    </recommendedName>
</protein>
<evidence type="ECO:0000313" key="2">
    <source>
        <dbReference type="EMBL" id="RDX81087.1"/>
    </source>
</evidence>
<keyword evidence="3" id="KW-1185">Reference proteome</keyword>
<dbReference type="Pfam" id="PF03732">
    <property type="entry name" value="Retrotrans_gag"/>
    <property type="match status" value="1"/>
</dbReference>
<evidence type="ECO:0000313" key="3">
    <source>
        <dbReference type="Proteomes" id="UP000257109"/>
    </source>
</evidence>
<comment type="caution">
    <text evidence="2">The sequence shown here is derived from an EMBL/GenBank/DDBJ whole genome shotgun (WGS) entry which is preliminary data.</text>
</comment>
<dbReference type="EMBL" id="QJKJ01008017">
    <property type="protein sequence ID" value="RDX81087.1"/>
    <property type="molecule type" value="Genomic_DNA"/>
</dbReference>
<dbReference type="InterPro" id="IPR005162">
    <property type="entry name" value="Retrotrans_gag_dom"/>
</dbReference>
<organism evidence="2 3">
    <name type="scientific">Mucuna pruriens</name>
    <name type="common">Velvet bean</name>
    <name type="synonym">Dolichos pruriens</name>
    <dbReference type="NCBI Taxonomy" id="157652"/>
    <lineage>
        <taxon>Eukaryota</taxon>
        <taxon>Viridiplantae</taxon>
        <taxon>Streptophyta</taxon>
        <taxon>Embryophyta</taxon>
        <taxon>Tracheophyta</taxon>
        <taxon>Spermatophyta</taxon>
        <taxon>Magnoliopsida</taxon>
        <taxon>eudicotyledons</taxon>
        <taxon>Gunneridae</taxon>
        <taxon>Pentapetalae</taxon>
        <taxon>rosids</taxon>
        <taxon>fabids</taxon>
        <taxon>Fabales</taxon>
        <taxon>Fabaceae</taxon>
        <taxon>Papilionoideae</taxon>
        <taxon>50 kb inversion clade</taxon>
        <taxon>NPAAA clade</taxon>
        <taxon>indigoferoid/millettioid clade</taxon>
        <taxon>Phaseoleae</taxon>
        <taxon>Mucuna</taxon>
    </lineage>
</organism>
<dbReference type="Proteomes" id="UP000257109">
    <property type="component" value="Unassembled WGS sequence"/>
</dbReference>
<name>A0A371FRY2_MUCPR</name>
<reference evidence="2" key="1">
    <citation type="submission" date="2018-05" db="EMBL/GenBank/DDBJ databases">
        <title>Draft genome of Mucuna pruriens seed.</title>
        <authorList>
            <person name="Nnadi N.E."/>
            <person name="Vos R."/>
            <person name="Hasami M.H."/>
            <person name="Devisetty U.K."/>
            <person name="Aguiy J.C."/>
        </authorList>
    </citation>
    <scope>NUCLEOTIDE SEQUENCE [LARGE SCALE GENOMIC DNA]</scope>
    <source>
        <strain evidence="2">JCA_2017</strain>
    </source>
</reference>
<dbReference type="OrthoDB" id="1749434at2759"/>
<gene>
    <name evidence="2" type="ORF">CR513_38277</name>
</gene>
<feature type="non-terminal residue" evidence="2">
    <location>
        <position position="1"/>
    </location>
</feature>
<sequence length="82" mass="9304">MDPSSTTIAMSQACTSSIERNTNAAPCTTALSWYVSLERGHVRTWKDLAEAFLKQYRYNEEMASDHSRLQNMTKKGPKGFKE</sequence>